<accession>A0A2I1GY24</accession>
<proteinExistence type="predicted"/>
<dbReference type="VEuPathDB" id="FungiDB:RhiirA1_451929"/>
<dbReference type="AlphaFoldDB" id="A0A2I1GY24"/>
<dbReference type="VEuPathDB" id="FungiDB:FUN_004973"/>
<dbReference type="VEuPathDB" id="FungiDB:FUN_016936"/>
<gene>
    <name evidence="1" type="ORF">RhiirA4_546611</name>
</gene>
<sequence>MRLRLEESNSMITDEKERNIITDMEELCIMDKSERNIIIDIEELNISERNIITDMKKQKCEGEDHVYRNRTFVPSVPRTTKNQASPALINFIINLFNNRKLRDHSDPILGYTLSSGWSAFEQGKHELKVSCTATAWIARNKAEILKIVEISGFFFTLNNININGDKSELLIGTLETLQKKLLIRWRRPNGLQADYFNEHKSQIGVHWETLQKKLLIRWRRSNDLQADYFNEHKSQIGVHWNTYWSHIKTISKSNCTSFYTNDQFIHFIKCSNNLLHTVDNLRERNNAYDEMLCPSCAEVEESLSHLAICKEMEQGFNSIERETIFEYKDAALPELKAQIASQLELYLPFGSNSVTNKFASVICVQDPKHIKKATRSAVTGAYDAQYQFSQYSSANLIIDC</sequence>
<organism evidence="1 2">
    <name type="scientific">Rhizophagus irregularis</name>
    <dbReference type="NCBI Taxonomy" id="588596"/>
    <lineage>
        <taxon>Eukaryota</taxon>
        <taxon>Fungi</taxon>
        <taxon>Fungi incertae sedis</taxon>
        <taxon>Mucoromycota</taxon>
        <taxon>Glomeromycotina</taxon>
        <taxon>Glomeromycetes</taxon>
        <taxon>Glomerales</taxon>
        <taxon>Glomeraceae</taxon>
        <taxon>Rhizophagus</taxon>
    </lineage>
</organism>
<comment type="caution">
    <text evidence="1">The sequence shown here is derived from an EMBL/GenBank/DDBJ whole genome shotgun (WGS) entry which is preliminary data.</text>
</comment>
<protein>
    <submittedName>
        <fullName evidence="1">Uncharacterized protein</fullName>
    </submittedName>
</protein>
<keyword evidence="2" id="KW-1185">Reference proteome</keyword>
<name>A0A2I1GY24_9GLOM</name>
<evidence type="ECO:0000313" key="2">
    <source>
        <dbReference type="Proteomes" id="UP000234323"/>
    </source>
</evidence>
<evidence type="ECO:0000313" key="1">
    <source>
        <dbReference type="EMBL" id="PKY51529.1"/>
    </source>
</evidence>
<dbReference type="VEuPathDB" id="FungiDB:RhiirA1_542871"/>
<dbReference type="Proteomes" id="UP000234323">
    <property type="component" value="Unassembled WGS sequence"/>
</dbReference>
<dbReference type="VEuPathDB" id="FungiDB:RhiirFUN_020257"/>
<dbReference type="EMBL" id="LLXI01001037">
    <property type="protein sequence ID" value="PKY51529.1"/>
    <property type="molecule type" value="Genomic_DNA"/>
</dbReference>
<reference evidence="1 2" key="1">
    <citation type="submission" date="2015-10" db="EMBL/GenBank/DDBJ databases">
        <title>Genome analyses suggest a sexual origin of heterokaryosis in a supposedly ancient asexual fungus.</title>
        <authorList>
            <person name="Ropars J."/>
            <person name="Sedzielewska K."/>
            <person name="Noel J."/>
            <person name="Charron P."/>
            <person name="Farinelli L."/>
            <person name="Marton T."/>
            <person name="Kruger M."/>
            <person name="Pelin A."/>
            <person name="Brachmann A."/>
            <person name="Corradi N."/>
        </authorList>
    </citation>
    <scope>NUCLEOTIDE SEQUENCE [LARGE SCALE GENOMIC DNA]</scope>
    <source>
        <strain evidence="1 2">A4</strain>
    </source>
</reference>
<dbReference type="VEuPathDB" id="FungiDB:RhiirFUN_022247"/>